<dbReference type="PROSITE" id="PS00409">
    <property type="entry name" value="PROKAR_NTER_METHYL"/>
    <property type="match status" value="1"/>
</dbReference>
<keyword evidence="1" id="KW-0472">Membrane</keyword>
<dbReference type="Proteomes" id="UP000238322">
    <property type="component" value="Unassembled WGS sequence"/>
</dbReference>
<dbReference type="InterPro" id="IPR011453">
    <property type="entry name" value="DUF1559"/>
</dbReference>
<dbReference type="AlphaFoldDB" id="A0A2S8FJK6"/>
<keyword evidence="1" id="KW-0812">Transmembrane</keyword>
<protein>
    <submittedName>
        <fullName evidence="3">Prepilin-type cleavage/methylation domain-containing protein</fullName>
    </submittedName>
</protein>
<dbReference type="Gene3D" id="3.30.700.10">
    <property type="entry name" value="Glycoprotein, Type 4 Pilin"/>
    <property type="match status" value="1"/>
</dbReference>
<dbReference type="InterPro" id="IPR027558">
    <property type="entry name" value="Pre_pil_HX9DG_C"/>
</dbReference>
<dbReference type="Pfam" id="PF07596">
    <property type="entry name" value="SBP_bac_10"/>
    <property type="match status" value="1"/>
</dbReference>
<dbReference type="EMBL" id="PUHY01000012">
    <property type="protein sequence ID" value="PQO32346.1"/>
    <property type="molecule type" value="Genomic_DNA"/>
</dbReference>
<dbReference type="InterPro" id="IPR045584">
    <property type="entry name" value="Pilin-like"/>
</dbReference>
<evidence type="ECO:0000313" key="4">
    <source>
        <dbReference type="Proteomes" id="UP000238322"/>
    </source>
</evidence>
<dbReference type="SUPFAM" id="SSF54523">
    <property type="entry name" value="Pili subunits"/>
    <property type="match status" value="1"/>
</dbReference>
<dbReference type="NCBIfam" id="TIGR02532">
    <property type="entry name" value="IV_pilin_GFxxxE"/>
    <property type="match status" value="1"/>
</dbReference>
<dbReference type="PANTHER" id="PTHR30093:SF2">
    <property type="entry name" value="TYPE II SECRETION SYSTEM PROTEIN H"/>
    <property type="match status" value="1"/>
</dbReference>
<gene>
    <name evidence="3" type="ORF">C5Y83_19165</name>
</gene>
<name>A0A2S8FJK6_9BACT</name>
<sequence>MPLCPPASSRSRTGFTLVELLVVIAIIGVLIALLLPAVQQAREAARRMTCSNHLKQLALACHNYHDTYSQFPLSYRQGGYDVNGNGTSWMREVLPFIEQANLYDQIDPRWGVGNDPRNSASPWHSNPTQGSNAWVAQQVIDSFLCPSDGLNDEGRRTGRANIDGGANIAINNYKGVCGANWAWGTWQVSTGPHAVTPFGPTNNGLDAGNGVFFRGGDTGNQRWSKTKMASILDGTSNTYMIGEAIPAYCTHSWWWWFNGTTATCAVPPNAPAQHSSCQTGNRIADLICAAGDWPNNYSFMSQHPGGLQFAYADGSVSFVSETIDITVYRNNATIASGEVSQR</sequence>
<dbReference type="PANTHER" id="PTHR30093">
    <property type="entry name" value="GENERAL SECRETION PATHWAY PROTEIN G"/>
    <property type="match status" value="1"/>
</dbReference>
<evidence type="ECO:0000313" key="3">
    <source>
        <dbReference type="EMBL" id="PQO32346.1"/>
    </source>
</evidence>
<feature type="domain" description="DUF1559" evidence="2">
    <location>
        <begin position="39"/>
        <end position="325"/>
    </location>
</feature>
<proteinExistence type="predicted"/>
<dbReference type="InterPro" id="IPR012902">
    <property type="entry name" value="N_methyl_site"/>
</dbReference>
<accession>A0A2S8FJK6</accession>
<comment type="caution">
    <text evidence="3">The sequence shown here is derived from an EMBL/GenBank/DDBJ whole genome shotgun (WGS) entry which is preliminary data.</text>
</comment>
<evidence type="ECO:0000256" key="1">
    <source>
        <dbReference type="SAM" id="Phobius"/>
    </source>
</evidence>
<dbReference type="NCBIfam" id="TIGR04294">
    <property type="entry name" value="pre_pil_HX9DG"/>
    <property type="match status" value="1"/>
</dbReference>
<reference evidence="3 4" key="1">
    <citation type="submission" date="2018-02" db="EMBL/GenBank/DDBJ databases">
        <title>Comparative genomes isolates from brazilian mangrove.</title>
        <authorList>
            <person name="Araujo J.E."/>
            <person name="Taketani R.G."/>
            <person name="Silva M.C.P."/>
            <person name="Loureco M.V."/>
            <person name="Andreote F.D."/>
        </authorList>
    </citation>
    <scope>NUCLEOTIDE SEQUENCE [LARGE SCALE GENOMIC DNA]</scope>
    <source>
        <strain evidence="3 4">Hex-1 MGV</strain>
    </source>
</reference>
<organism evidence="3 4">
    <name type="scientific">Blastopirellula marina</name>
    <dbReference type="NCBI Taxonomy" id="124"/>
    <lineage>
        <taxon>Bacteria</taxon>
        <taxon>Pseudomonadati</taxon>
        <taxon>Planctomycetota</taxon>
        <taxon>Planctomycetia</taxon>
        <taxon>Pirellulales</taxon>
        <taxon>Pirellulaceae</taxon>
        <taxon>Blastopirellula</taxon>
    </lineage>
</organism>
<dbReference type="Pfam" id="PF07963">
    <property type="entry name" value="N_methyl"/>
    <property type="match status" value="1"/>
</dbReference>
<dbReference type="OrthoDB" id="287493at2"/>
<keyword evidence="1" id="KW-1133">Transmembrane helix</keyword>
<feature type="transmembrane region" description="Helical" evidence="1">
    <location>
        <begin position="20"/>
        <end position="38"/>
    </location>
</feature>
<evidence type="ECO:0000259" key="2">
    <source>
        <dbReference type="Pfam" id="PF07596"/>
    </source>
</evidence>